<dbReference type="InterPro" id="IPR025804">
    <property type="entry name" value="Pox/kineto_cap_MeTfrase"/>
</dbReference>
<dbReference type="GO" id="GO:0004483">
    <property type="term" value="F:methyltransferase cap1 activity"/>
    <property type="evidence" value="ECO:0007669"/>
    <property type="project" value="InterPro"/>
</dbReference>
<dbReference type="OrthoDB" id="270189at2759"/>
<evidence type="ECO:0000256" key="1">
    <source>
        <dbReference type="ARBA" id="ARBA00004328"/>
    </source>
</evidence>
<name>A0A8S1VLY2_PAROT</name>
<reference evidence="2" key="1">
    <citation type="submission" date="2021-01" db="EMBL/GenBank/DDBJ databases">
        <authorList>
            <consortium name="Genoscope - CEA"/>
            <person name="William W."/>
        </authorList>
    </citation>
    <scope>NUCLEOTIDE SEQUENCE</scope>
</reference>
<dbReference type="EMBL" id="CAJJDP010000071">
    <property type="protein sequence ID" value="CAD8179008.1"/>
    <property type="molecule type" value="Genomic_DNA"/>
</dbReference>
<dbReference type="CDD" id="cd20760">
    <property type="entry name" value="capping_2-OMTase_Mimiviridae"/>
    <property type="match status" value="1"/>
</dbReference>
<comment type="subcellular location">
    <subcellularLocation>
        <location evidence="1">Virion</location>
    </subcellularLocation>
</comment>
<comment type="caution">
    <text evidence="2">The sequence shown here is derived from an EMBL/GenBank/DDBJ whole genome shotgun (WGS) entry which is preliminary data.</text>
</comment>
<dbReference type="Pfam" id="PF01358">
    <property type="entry name" value="PARP_regulatory"/>
    <property type="match status" value="1"/>
</dbReference>
<gene>
    <name evidence="2" type="ORF">POCTA_138.1.T0720074</name>
</gene>
<dbReference type="GO" id="GO:0006370">
    <property type="term" value="P:7-methylguanosine mRNA capping"/>
    <property type="evidence" value="ECO:0007669"/>
    <property type="project" value="InterPro"/>
</dbReference>
<dbReference type="AlphaFoldDB" id="A0A8S1VLY2"/>
<protein>
    <submittedName>
        <fullName evidence="2">Uncharacterized protein</fullName>
    </submittedName>
</protein>
<dbReference type="Proteomes" id="UP000683925">
    <property type="component" value="Unassembled WGS sequence"/>
</dbReference>
<evidence type="ECO:0000313" key="3">
    <source>
        <dbReference type="Proteomes" id="UP000683925"/>
    </source>
</evidence>
<dbReference type="PROSITE" id="PS51612">
    <property type="entry name" value="SAM_MT_2O_PK"/>
    <property type="match status" value="1"/>
</dbReference>
<dbReference type="InterPro" id="IPR000176">
    <property type="entry name" value="mRNA_MeTrfase-like"/>
</dbReference>
<sequence>MSMRIVQSTKKILDMSHSSQIVLNSQRPQMTLMPKEKLVIGLNSKQEKKINKIVIKLEDQINKSIADQVNLEQSKMLQEVQHPKQDPLENKETKISMEITHTHFELKVPKVIVQPQTLEIPKIVVPSKIKIEEEDKLMTYNQTNLLKQQLIQIKKCNEPIQLLLQENNRRKKYYSRAQREKEDVVHWGQRKLLISEIWFLTKYGCLSRNIIYAGAAPGFHIQFLSDLFQNHKFYLFDPNDFQVKQGPKITIYQRCFTNEEAQRFKELFQNDYLFISDIRTANFKCMTPMENEQAVLRDNQLQMEWVKILKPQKAMLKFRCAYPTEINDPTEFFEGEIYIQAWAPASSTETRLVPYNYTNTISYDNVKYEEQMFYHNDVVRKKQKGSLSWDDRAETEVLIEYLRNSGINESQIIKQVNLIKDLITKKLNYQ</sequence>
<organism evidence="2 3">
    <name type="scientific">Paramecium octaurelia</name>
    <dbReference type="NCBI Taxonomy" id="43137"/>
    <lineage>
        <taxon>Eukaryota</taxon>
        <taxon>Sar</taxon>
        <taxon>Alveolata</taxon>
        <taxon>Ciliophora</taxon>
        <taxon>Intramacronucleata</taxon>
        <taxon>Oligohymenophorea</taxon>
        <taxon>Peniculida</taxon>
        <taxon>Parameciidae</taxon>
        <taxon>Paramecium</taxon>
    </lineage>
</organism>
<evidence type="ECO:0000313" key="2">
    <source>
        <dbReference type="EMBL" id="CAD8179008.1"/>
    </source>
</evidence>
<accession>A0A8S1VLY2</accession>
<dbReference type="OMA" id="YPTEIND"/>
<proteinExistence type="predicted"/>
<keyword evidence="3" id="KW-1185">Reference proteome</keyword>